<reference evidence="3" key="1">
    <citation type="submission" date="2017-09" db="EMBL/GenBank/DDBJ databases">
        <title>Depth-based differentiation of microbial function through sediment-hosted aquifers and enrichment of novel symbionts in the deep terrestrial subsurface.</title>
        <authorList>
            <person name="Probst A.J."/>
            <person name="Ladd B."/>
            <person name="Jarett J.K."/>
            <person name="Geller-Mcgrath D.E."/>
            <person name="Sieber C.M.K."/>
            <person name="Emerson J.B."/>
            <person name="Anantharaman K."/>
            <person name="Thomas B.C."/>
            <person name="Malmstrom R."/>
            <person name="Stieglmeier M."/>
            <person name="Klingl A."/>
            <person name="Woyke T."/>
            <person name="Ryan C.M."/>
            <person name="Banfield J.F."/>
        </authorList>
    </citation>
    <scope>NUCLEOTIDE SEQUENCE [LARGE SCALE GENOMIC DNA]</scope>
</reference>
<evidence type="ECO:0000313" key="2">
    <source>
        <dbReference type="EMBL" id="PIR97870.1"/>
    </source>
</evidence>
<proteinExistence type="predicted"/>
<dbReference type="Proteomes" id="UP000231466">
    <property type="component" value="Unassembled WGS sequence"/>
</dbReference>
<evidence type="ECO:0000256" key="1">
    <source>
        <dbReference type="SAM" id="MobiDB-lite"/>
    </source>
</evidence>
<name>A0A2H0VHT9_9BACT</name>
<organism evidence="2 3">
    <name type="scientific">Candidatus Colwellbacteria bacterium CG10_big_fil_rev_8_21_14_0_10_42_22</name>
    <dbReference type="NCBI Taxonomy" id="1974540"/>
    <lineage>
        <taxon>Bacteria</taxon>
        <taxon>Candidatus Colwelliibacteriota</taxon>
    </lineage>
</organism>
<evidence type="ECO:0000313" key="3">
    <source>
        <dbReference type="Proteomes" id="UP000231466"/>
    </source>
</evidence>
<feature type="compositionally biased region" description="Basic residues" evidence="1">
    <location>
        <begin position="139"/>
        <end position="154"/>
    </location>
</feature>
<protein>
    <submittedName>
        <fullName evidence="2">Uncharacterized protein</fullName>
    </submittedName>
</protein>
<sequence>MPRKNIEGQIGFPGIEEEETKEQIEKRKIGAKRRSELIGTRIFPFGEVNEGGAQALQDGYIVTTEVRRWGGKLLDSVEDQLTRVTGKERGPMPPDESSWPNVIPETRKFNLDRIVDERRRSLIKKYVEEGDIERAGDLKRKRREGRAKQEKRRS</sequence>
<dbReference type="AlphaFoldDB" id="A0A2H0VHT9"/>
<dbReference type="EMBL" id="PFAH01000008">
    <property type="protein sequence ID" value="PIR97870.1"/>
    <property type="molecule type" value="Genomic_DNA"/>
</dbReference>
<gene>
    <name evidence="2" type="ORF">COT89_02250</name>
</gene>
<comment type="caution">
    <text evidence="2">The sequence shown here is derived from an EMBL/GenBank/DDBJ whole genome shotgun (WGS) entry which is preliminary data.</text>
</comment>
<accession>A0A2H0VHT9</accession>
<feature type="region of interest" description="Disordered" evidence="1">
    <location>
        <begin position="134"/>
        <end position="154"/>
    </location>
</feature>